<dbReference type="AlphaFoldDB" id="A7GI42"/>
<gene>
    <name evidence="1" type="ordered locus">CLI_3240</name>
</gene>
<evidence type="ECO:0000313" key="1">
    <source>
        <dbReference type="EMBL" id="ABS41169.1"/>
    </source>
</evidence>
<dbReference type="KEGG" id="cbf:CLI_3240"/>
<dbReference type="EMBL" id="CP000728">
    <property type="protein sequence ID" value="ABS41169.1"/>
    <property type="molecule type" value="Genomic_DNA"/>
</dbReference>
<reference evidence="2" key="1">
    <citation type="submission" date="2007-06" db="EMBL/GenBank/DDBJ databases">
        <authorList>
            <person name="Brinkac L.M."/>
            <person name="Daugherty S."/>
            <person name="Dodson R.J."/>
            <person name="Madupu R."/>
            <person name="Brown J.L."/>
            <person name="Bruce D."/>
            <person name="Detter C."/>
            <person name="Munk C."/>
            <person name="Smith L.A."/>
            <person name="Smith T.J."/>
            <person name="White O."/>
            <person name="Brettin T.S."/>
        </authorList>
    </citation>
    <scope>NUCLEOTIDE SEQUENCE [LARGE SCALE GENOMIC DNA]</scope>
    <source>
        <strain evidence="2">Langeland / NCTC 10281 / Type F</strain>
    </source>
</reference>
<accession>A7GI42</accession>
<dbReference type="RefSeq" id="WP_012100869.1">
    <property type="nucleotide sequence ID" value="NC_009699.1"/>
</dbReference>
<sequence>MPKKDLLINVLRLFEELDCKDTTEDDIAEIIINAENKIRTNLKK</sequence>
<dbReference type="Proteomes" id="UP000002410">
    <property type="component" value="Chromosome"/>
</dbReference>
<name>A7GI42_CLOBL</name>
<protein>
    <submittedName>
        <fullName evidence="1">Uncharacterized protein</fullName>
    </submittedName>
</protein>
<organism evidence="1 2">
    <name type="scientific">Clostridium botulinum (strain Langeland / NCTC 10281 / Type F)</name>
    <dbReference type="NCBI Taxonomy" id="441772"/>
    <lineage>
        <taxon>Bacteria</taxon>
        <taxon>Bacillati</taxon>
        <taxon>Bacillota</taxon>
        <taxon>Clostridia</taxon>
        <taxon>Eubacteriales</taxon>
        <taxon>Clostridiaceae</taxon>
        <taxon>Clostridium</taxon>
    </lineage>
</organism>
<proteinExistence type="predicted"/>
<evidence type="ECO:0000313" key="2">
    <source>
        <dbReference type="Proteomes" id="UP000002410"/>
    </source>
</evidence>
<dbReference type="HOGENOM" id="CLU_3214285_0_0_9"/>